<evidence type="ECO:0000256" key="2">
    <source>
        <dbReference type="ARBA" id="ARBA00014213"/>
    </source>
</evidence>
<keyword evidence="11" id="KW-1185">Reference proteome</keyword>
<reference evidence="10 11" key="1">
    <citation type="submission" date="2019-12" db="EMBL/GenBank/DDBJ databases">
        <title>Neisseriaceae gen. nov. sp. Genome sequencing and assembly.</title>
        <authorList>
            <person name="Liu Z."/>
            <person name="Li A."/>
        </authorList>
    </citation>
    <scope>NUCLEOTIDE SEQUENCE [LARGE SCALE GENOMIC DNA]</scope>
    <source>
        <strain evidence="10 11">B2N2-7</strain>
    </source>
</reference>
<protein>
    <recommendedName>
        <fullName evidence="2">Lipopolysaccharide export system permease protein LptF</fullName>
    </recommendedName>
</protein>
<dbReference type="AlphaFoldDB" id="A0A845BN73"/>
<proteinExistence type="predicted"/>
<evidence type="ECO:0000256" key="7">
    <source>
        <dbReference type="ARBA" id="ARBA00022989"/>
    </source>
</evidence>
<evidence type="ECO:0000256" key="4">
    <source>
        <dbReference type="ARBA" id="ARBA00022475"/>
    </source>
</evidence>
<keyword evidence="8 9" id="KW-0472">Membrane</keyword>
<dbReference type="GO" id="GO:0043190">
    <property type="term" value="C:ATP-binding cassette (ABC) transporter complex"/>
    <property type="evidence" value="ECO:0007669"/>
    <property type="project" value="InterPro"/>
</dbReference>
<dbReference type="NCBIfam" id="TIGR04407">
    <property type="entry name" value="LptF_YjgP"/>
    <property type="match status" value="1"/>
</dbReference>
<feature type="transmembrane region" description="Helical" evidence="9">
    <location>
        <begin position="98"/>
        <end position="120"/>
    </location>
</feature>
<feature type="transmembrane region" description="Helical" evidence="9">
    <location>
        <begin position="295"/>
        <end position="316"/>
    </location>
</feature>
<dbReference type="PANTHER" id="PTHR33529">
    <property type="entry name" value="SLR0882 PROTEIN-RELATED"/>
    <property type="match status" value="1"/>
</dbReference>
<feature type="transmembrane region" description="Helical" evidence="9">
    <location>
        <begin position="328"/>
        <end position="348"/>
    </location>
</feature>
<dbReference type="PANTHER" id="PTHR33529:SF7">
    <property type="entry name" value="LIPOPOLYSACCHARIDE EXPORT SYSTEM PERMEASE PROTEIN LPTF"/>
    <property type="match status" value="1"/>
</dbReference>
<gene>
    <name evidence="10" type="primary">lptF</name>
    <name evidence="10" type="ORF">GQF02_12555</name>
</gene>
<evidence type="ECO:0000256" key="6">
    <source>
        <dbReference type="ARBA" id="ARBA00022692"/>
    </source>
</evidence>
<feature type="transmembrane region" description="Helical" evidence="9">
    <location>
        <begin position="12"/>
        <end position="35"/>
    </location>
</feature>
<keyword evidence="7 9" id="KW-1133">Transmembrane helix</keyword>
<evidence type="ECO:0000256" key="5">
    <source>
        <dbReference type="ARBA" id="ARBA00022519"/>
    </source>
</evidence>
<feature type="transmembrane region" description="Helical" evidence="9">
    <location>
        <begin position="47"/>
        <end position="78"/>
    </location>
</feature>
<dbReference type="EMBL" id="WSSB01000012">
    <property type="protein sequence ID" value="MXR37805.1"/>
    <property type="molecule type" value="Genomic_DNA"/>
</dbReference>
<evidence type="ECO:0000256" key="1">
    <source>
        <dbReference type="ARBA" id="ARBA00004429"/>
    </source>
</evidence>
<keyword evidence="5" id="KW-0997">Cell inner membrane</keyword>
<evidence type="ECO:0000256" key="9">
    <source>
        <dbReference type="SAM" id="Phobius"/>
    </source>
</evidence>
<sequence length="373" mass="41760">MVFRKSLTRELTVTSIGVFLVLFAILLTTQTINMLGRAAQGRVANEAVAALIGFWALGFFPVLLILTIFITVMVVLGRAWRDHEMAVWFSSGMSLTRWIAPVLRFTLPFTLLIIIGTSFIGPWAQYRSKEYAQNLKQREEISALAPGVFKEAQGGKRIYFIESYSPEDGASRNLFVQSIEKDEVSTIFAEQGKLSVNNKGVRELVLDNGHRYIGEAGSGEFEIGQFKRYSVRMGESPRLIEPASDSETRSTLELFAGHTASDRAELAWRLSMPLSSLILALLAIPLAYYNPRSGHAYNLVMALGAYLLYQNGLWLLRDWIAHDKISSALGILPIHLLMLGIALGLIWYRNRPTGFVAAAWNARRQQNRTKTRA</sequence>
<name>A0A845BN73_9NEIS</name>
<dbReference type="InterPro" id="IPR005495">
    <property type="entry name" value="LptG/LptF_permease"/>
</dbReference>
<dbReference type="InterPro" id="IPR030922">
    <property type="entry name" value="LptF"/>
</dbReference>
<evidence type="ECO:0000256" key="3">
    <source>
        <dbReference type="ARBA" id="ARBA00022448"/>
    </source>
</evidence>
<evidence type="ECO:0000256" key="8">
    <source>
        <dbReference type="ARBA" id="ARBA00023136"/>
    </source>
</evidence>
<dbReference type="GO" id="GO:0015920">
    <property type="term" value="P:lipopolysaccharide transport"/>
    <property type="evidence" value="ECO:0007669"/>
    <property type="project" value="TreeGrafter"/>
</dbReference>
<organism evidence="10 11">
    <name type="scientific">Craterilacuibacter sinensis</name>
    <dbReference type="NCBI Taxonomy" id="2686017"/>
    <lineage>
        <taxon>Bacteria</taxon>
        <taxon>Pseudomonadati</taxon>
        <taxon>Pseudomonadota</taxon>
        <taxon>Betaproteobacteria</taxon>
        <taxon>Neisseriales</taxon>
        <taxon>Neisseriaceae</taxon>
        <taxon>Craterilacuibacter</taxon>
    </lineage>
</organism>
<evidence type="ECO:0000313" key="11">
    <source>
        <dbReference type="Proteomes" id="UP000467214"/>
    </source>
</evidence>
<dbReference type="GO" id="GO:0055085">
    <property type="term" value="P:transmembrane transport"/>
    <property type="evidence" value="ECO:0007669"/>
    <property type="project" value="InterPro"/>
</dbReference>
<feature type="transmembrane region" description="Helical" evidence="9">
    <location>
        <begin position="270"/>
        <end position="289"/>
    </location>
</feature>
<keyword evidence="6 9" id="KW-0812">Transmembrane</keyword>
<comment type="subcellular location">
    <subcellularLocation>
        <location evidence="1">Cell inner membrane</location>
        <topology evidence="1">Multi-pass membrane protein</topology>
    </subcellularLocation>
</comment>
<dbReference type="RefSeq" id="WP_160797611.1">
    <property type="nucleotide sequence ID" value="NZ_WSSB01000012.1"/>
</dbReference>
<comment type="caution">
    <text evidence="10">The sequence shown here is derived from an EMBL/GenBank/DDBJ whole genome shotgun (WGS) entry which is preliminary data.</text>
</comment>
<dbReference type="Pfam" id="PF03739">
    <property type="entry name" value="LptF_LptG"/>
    <property type="match status" value="1"/>
</dbReference>
<accession>A0A845BN73</accession>
<evidence type="ECO:0000313" key="10">
    <source>
        <dbReference type="EMBL" id="MXR37805.1"/>
    </source>
</evidence>
<keyword evidence="3" id="KW-0813">Transport</keyword>
<dbReference type="Proteomes" id="UP000467214">
    <property type="component" value="Unassembled WGS sequence"/>
</dbReference>
<keyword evidence="4" id="KW-1003">Cell membrane</keyword>